<protein>
    <recommendedName>
        <fullName evidence="6">HSF-type DNA-binding domain-containing protein</fullName>
    </recommendedName>
</protein>
<dbReference type="OrthoDB" id="47699at2759"/>
<reference evidence="7 8" key="1">
    <citation type="journal article" date="2012" name="Genome Biol.">
        <title>Genome and low-iron response of an oceanic diatom adapted to chronic iron limitation.</title>
        <authorList>
            <person name="Lommer M."/>
            <person name="Specht M."/>
            <person name="Roy A.S."/>
            <person name="Kraemer L."/>
            <person name="Andreson R."/>
            <person name="Gutowska M.A."/>
            <person name="Wolf J."/>
            <person name="Bergner S.V."/>
            <person name="Schilhabel M.B."/>
            <person name="Klostermeier U.C."/>
            <person name="Beiko R.G."/>
            <person name="Rosenstiel P."/>
            <person name="Hippler M."/>
            <person name="Laroche J."/>
        </authorList>
    </citation>
    <scope>NUCLEOTIDE SEQUENCE [LARGE SCALE GENOMIC DNA]</scope>
    <source>
        <strain evidence="7 8">CCMP1005</strain>
    </source>
</reference>
<dbReference type="EMBL" id="AGNL01003012">
    <property type="protein sequence ID" value="EJK75301.1"/>
    <property type="molecule type" value="Genomic_DNA"/>
</dbReference>
<evidence type="ECO:0000259" key="6">
    <source>
        <dbReference type="SMART" id="SM00415"/>
    </source>
</evidence>
<dbReference type="PANTHER" id="PTHR10015:SF206">
    <property type="entry name" value="HSF-TYPE DNA-BINDING DOMAIN-CONTAINING PROTEIN"/>
    <property type="match status" value="1"/>
</dbReference>
<sequence>MSSLFNLMEAATALTQLGPAASTADTGEISSSGTTSPIIREDVKSTIPTGISFTTTTVMSSTGASSSSASTPNTISDDDEMSRMAALRENHLLALRESQQWQQPASSTSTPAPAVAATAATPTAPYADSLAIGDADSYVPASTMPALPTYPPEQVSVPSSASASSRAEKEMFPMRLHQLLADPSVRDIISWLPNGRSFVVLRPDAFASTVLPRYFAPEGSNSVNAKGHLSRNKAQGVHKYPSFTRKLNRWGFRQASRGPEAGAFCHDLFQRDVPELCRGMVCQKSRKSKCKLLNISLDDGISVSSASTMSTHKSGSTSRSGEKRAYSATVTVSTAPTTRKSLPVKKRRTSYRLHEDGVPSEISHRNQSSSRKHDHMQSHHSSHIPTPRPELEPVFKTGLTEFKETTPAEEPYTHRSSLITSSNVAQETLARHFREQHRAFALQSLKENSQRALEAMGIRNQVAGLRPSCYGIQGHPSPAFGAVTTHSSIVAATVPNPDEEEKAAAAAPSPRVSLADAARNELYRAYVSALSSRGEPSNSMI</sequence>
<evidence type="ECO:0000313" key="7">
    <source>
        <dbReference type="EMBL" id="EJK75301.1"/>
    </source>
</evidence>
<feature type="region of interest" description="Disordered" evidence="5">
    <location>
        <begin position="58"/>
        <end position="77"/>
    </location>
</feature>
<feature type="compositionally biased region" description="Polar residues" evidence="5">
    <location>
        <begin position="23"/>
        <end position="37"/>
    </location>
</feature>
<dbReference type="SMART" id="SM00415">
    <property type="entry name" value="HSF"/>
    <property type="match status" value="1"/>
</dbReference>
<evidence type="ECO:0000313" key="8">
    <source>
        <dbReference type="Proteomes" id="UP000266841"/>
    </source>
</evidence>
<comment type="caution">
    <text evidence="7">The sequence shown here is derived from an EMBL/GenBank/DDBJ whole genome shotgun (WGS) entry which is preliminary data.</text>
</comment>
<dbReference type="PANTHER" id="PTHR10015">
    <property type="entry name" value="HEAT SHOCK TRANSCRIPTION FACTOR"/>
    <property type="match status" value="1"/>
</dbReference>
<comment type="subcellular location">
    <subcellularLocation>
        <location evidence="1">Nucleus</location>
    </subcellularLocation>
</comment>
<dbReference type="Gene3D" id="1.10.10.10">
    <property type="entry name" value="Winged helix-like DNA-binding domain superfamily/Winged helix DNA-binding domain"/>
    <property type="match status" value="1"/>
</dbReference>
<keyword evidence="2" id="KW-0238">DNA-binding</keyword>
<feature type="region of interest" description="Disordered" evidence="5">
    <location>
        <begin position="305"/>
        <end position="391"/>
    </location>
</feature>
<feature type="compositionally biased region" description="Basic residues" evidence="5">
    <location>
        <begin position="342"/>
        <end position="351"/>
    </location>
</feature>
<evidence type="ECO:0000256" key="3">
    <source>
        <dbReference type="ARBA" id="ARBA00023242"/>
    </source>
</evidence>
<proteinExistence type="inferred from homology"/>
<organism evidence="7 8">
    <name type="scientific">Thalassiosira oceanica</name>
    <name type="common">Marine diatom</name>
    <dbReference type="NCBI Taxonomy" id="159749"/>
    <lineage>
        <taxon>Eukaryota</taxon>
        <taxon>Sar</taxon>
        <taxon>Stramenopiles</taxon>
        <taxon>Ochrophyta</taxon>
        <taxon>Bacillariophyta</taxon>
        <taxon>Coscinodiscophyceae</taxon>
        <taxon>Thalassiosirophycidae</taxon>
        <taxon>Thalassiosirales</taxon>
        <taxon>Thalassiosiraceae</taxon>
        <taxon>Thalassiosira</taxon>
    </lineage>
</organism>
<feature type="compositionally biased region" description="Low complexity" evidence="5">
    <location>
        <begin position="327"/>
        <end position="338"/>
    </location>
</feature>
<dbReference type="Proteomes" id="UP000266841">
    <property type="component" value="Unassembled WGS sequence"/>
</dbReference>
<dbReference type="AlphaFoldDB" id="K0TLH3"/>
<dbReference type="Pfam" id="PF00447">
    <property type="entry name" value="HSF_DNA-bind"/>
    <property type="match status" value="1"/>
</dbReference>
<feature type="region of interest" description="Disordered" evidence="5">
    <location>
        <begin position="19"/>
        <end position="43"/>
    </location>
</feature>
<evidence type="ECO:0000256" key="5">
    <source>
        <dbReference type="SAM" id="MobiDB-lite"/>
    </source>
</evidence>
<keyword evidence="3" id="KW-0539">Nucleus</keyword>
<feature type="compositionally biased region" description="Low complexity" evidence="5">
    <location>
        <begin position="58"/>
        <end position="75"/>
    </location>
</feature>
<dbReference type="eggNOG" id="KOG0627">
    <property type="taxonomic scope" value="Eukaryota"/>
</dbReference>
<accession>K0TLH3</accession>
<evidence type="ECO:0000256" key="1">
    <source>
        <dbReference type="ARBA" id="ARBA00004123"/>
    </source>
</evidence>
<feature type="region of interest" description="Disordered" evidence="5">
    <location>
        <begin position="149"/>
        <end position="168"/>
    </location>
</feature>
<comment type="similarity">
    <text evidence="4">Belongs to the HSF family.</text>
</comment>
<dbReference type="SUPFAM" id="SSF46785">
    <property type="entry name" value="Winged helix' DNA-binding domain"/>
    <property type="match status" value="1"/>
</dbReference>
<name>K0TLH3_THAOC</name>
<gene>
    <name evidence="7" type="ORF">THAOC_02977</name>
</gene>
<dbReference type="InterPro" id="IPR000232">
    <property type="entry name" value="HSF_DNA-bd"/>
</dbReference>
<dbReference type="InterPro" id="IPR036390">
    <property type="entry name" value="WH_DNA-bd_sf"/>
</dbReference>
<feature type="compositionally biased region" description="Low complexity" evidence="5">
    <location>
        <begin position="155"/>
        <end position="165"/>
    </location>
</feature>
<dbReference type="OMA" id="MVCQKSR"/>
<evidence type="ECO:0000256" key="2">
    <source>
        <dbReference type="ARBA" id="ARBA00023125"/>
    </source>
</evidence>
<dbReference type="InterPro" id="IPR036388">
    <property type="entry name" value="WH-like_DNA-bd_sf"/>
</dbReference>
<feature type="domain" description="HSF-type DNA-binding" evidence="6">
    <location>
        <begin position="168"/>
        <end position="283"/>
    </location>
</feature>
<dbReference type="GO" id="GO:0003700">
    <property type="term" value="F:DNA-binding transcription factor activity"/>
    <property type="evidence" value="ECO:0007669"/>
    <property type="project" value="InterPro"/>
</dbReference>
<keyword evidence="8" id="KW-1185">Reference proteome</keyword>
<feature type="compositionally biased region" description="Polar residues" evidence="5">
    <location>
        <begin position="305"/>
        <end position="319"/>
    </location>
</feature>
<feature type="compositionally biased region" description="Basic residues" evidence="5">
    <location>
        <begin position="370"/>
        <end position="382"/>
    </location>
</feature>
<dbReference type="GO" id="GO:0043565">
    <property type="term" value="F:sequence-specific DNA binding"/>
    <property type="evidence" value="ECO:0007669"/>
    <property type="project" value="InterPro"/>
</dbReference>
<dbReference type="GO" id="GO:0005634">
    <property type="term" value="C:nucleus"/>
    <property type="evidence" value="ECO:0007669"/>
    <property type="project" value="UniProtKB-SubCell"/>
</dbReference>
<evidence type="ECO:0000256" key="4">
    <source>
        <dbReference type="RuleBase" id="RU004020"/>
    </source>
</evidence>